<keyword evidence="5" id="KW-0472">Membrane</keyword>
<feature type="domain" description="TonB-dependent receptor plug" evidence="8">
    <location>
        <begin position="137"/>
        <end position="240"/>
    </location>
</feature>
<dbReference type="Gene3D" id="2.60.40.1120">
    <property type="entry name" value="Carboxypeptidase-like, regulatory domain"/>
    <property type="match status" value="1"/>
</dbReference>
<dbReference type="AlphaFoldDB" id="A0A4Q7YSE4"/>
<dbReference type="GO" id="GO:0015344">
    <property type="term" value="F:siderophore uptake transmembrane transporter activity"/>
    <property type="evidence" value="ECO:0007669"/>
    <property type="project" value="TreeGrafter"/>
</dbReference>
<dbReference type="SUPFAM" id="SSF49464">
    <property type="entry name" value="Carboxypeptidase regulatory domain-like"/>
    <property type="match status" value="1"/>
</dbReference>
<proteinExistence type="predicted"/>
<comment type="subcellular location">
    <subcellularLocation>
        <location evidence="1">Cell outer membrane</location>
        <topology evidence="1">Multi-pass membrane protein</topology>
    </subcellularLocation>
</comment>
<comment type="caution">
    <text evidence="10">The sequence shown here is derived from an EMBL/GenBank/DDBJ whole genome shotgun (WGS) entry which is preliminary data.</text>
</comment>
<keyword evidence="6" id="KW-0998">Cell outer membrane</keyword>
<evidence type="ECO:0000259" key="9">
    <source>
        <dbReference type="Pfam" id="PF25183"/>
    </source>
</evidence>
<keyword evidence="7" id="KW-0732">Signal</keyword>
<dbReference type="InterPro" id="IPR008969">
    <property type="entry name" value="CarboxyPept-like_regulatory"/>
</dbReference>
<dbReference type="Proteomes" id="UP000292958">
    <property type="component" value="Unassembled WGS sequence"/>
</dbReference>
<evidence type="ECO:0000259" key="8">
    <source>
        <dbReference type="Pfam" id="PF07715"/>
    </source>
</evidence>
<dbReference type="InterPro" id="IPR039426">
    <property type="entry name" value="TonB-dep_rcpt-like"/>
</dbReference>
<evidence type="ECO:0000256" key="5">
    <source>
        <dbReference type="ARBA" id="ARBA00023136"/>
    </source>
</evidence>
<gene>
    <name evidence="10" type="ORF">BDD14_2193</name>
</gene>
<keyword evidence="10" id="KW-0675">Receptor</keyword>
<feature type="signal peptide" evidence="7">
    <location>
        <begin position="1"/>
        <end position="25"/>
    </location>
</feature>
<dbReference type="PANTHER" id="PTHR30069:SF46">
    <property type="entry name" value="OAR PROTEIN"/>
    <property type="match status" value="1"/>
</dbReference>
<dbReference type="Pfam" id="PF07715">
    <property type="entry name" value="Plug"/>
    <property type="match status" value="1"/>
</dbReference>
<dbReference type="SUPFAM" id="SSF56935">
    <property type="entry name" value="Porins"/>
    <property type="match status" value="1"/>
</dbReference>
<dbReference type="InterPro" id="IPR037066">
    <property type="entry name" value="Plug_dom_sf"/>
</dbReference>
<feature type="chain" id="PRO_5020545777" evidence="7">
    <location>
        <begin position="26"/>
        <end position="1025"/>
    </location>
</feature>
<keyword evidence="4" id="KW-0812">Transmembrane</keyword>
<organism evidence="10 11">
    <name type="scientific">Edaphobacter modestus</name>
    <dbReference type="NCBI Taxonomy" id="388466"/>
    <lineage>
        <taxon>Bacteria</taxon>
        <taxon>Pseudomonadati</taxon>
        <taxon>Acidobacteriota</taxon>
        <taxon>Terriglobia</taxon>
        <taxon>Terriglobales</taxon>
        <taxon>Acidobacteriaceae</taxon>
        <taxon>Edaphobacter</taxon>
    </lineage>
</organism>
<evidence type="ECO:0000256" key="6">
    <source>
        <dbReference type="ARBA" id="ARBA00023237"/>
    </source>
</evidence>
<keyword evidence="3" id="KW-1134">Transmembrane beta strand</keyword>
<sequence>MRKTMGYICCLAAGMAMMSPLGGWAQVQSTTGTIQGEVSDRSGGVVPDASIEVKSLDTNATRTTKSDGNGSFSFLSMQTGNYELTATKPGYATTVQKNIVLTVGQAISLKVALTISSVAETIVVNSVPQLETTTVSSSSTLNEITIATTPVLGRKFEDMLTLTPGVSISQGPDGDEININGQRGIFNNISLDGGDYNNGFFGEQMGGQRAAIDITLEAVKEFQVVASGANAEFGRTAGGVVNVITKSGTNSLHGSLFEYQRLQALSADTSNGMPLQDFSREQFGGSIGGAIVKNKLFFFAASEGIRENLTRSNLSAVIGTPCSVTNPVFRSNITDAQIDASGDCQRQTLLNFYRTNFNQEEGLPVDRKINNVSVFGRVDYNVNAKNLMYSSYTFDRSRNPNQTFDVATYGNSANGIEGPSKIQTVNYNWIATISAERLNEAHYTYAREPRPRFPIDPTAVGDTGIGFAPSFRFGQPFFLGADASEVFTRSDVKDNFTLVQGRHTIKAGGEYMHSRNVQVFPGFFNGRYIFGSVTGFLHYASPASFGNGYGPSTISCSNGTFSSTAVGCGTATGSSPLLLYLQNGPTKAGETNEQAGYSNIVNDEYSLFAQDTWKLTQRFTLNYGLRWESQLFPDPVTPPALTAYGKYLNNPAFPSDGYLRNQTKLFQPRVGFAWDLTGNGTSVLRASWGIFNARQNMLTQVGAITTNGVQNQQITQFAGVNPTYPNILPLPPQTGFPPGIGVTVFDRNYSNPRIYTTNVGYQQQLFSEFVGYLDFTLSKGVYLTRFLNPNVGPTAVIPQNADTVSYTGPVPFPDLGAVTNTISNAKSLYRGFTVGFKKRMTHHFLFDGNYVYSVDKDDDSNERDPFTFRYGNLYNLAAEYSNSDRDERHKFNFYLVSDGLPWGFTGNIRMQAHSAQPITDNVNGTGTGAPCSPNNSITRFVNGIDCGRNHLRKNNEYFSLDLGIARPFRFHDRFELIPKAELFNAFNNANNVNPLTAPALFDFNGFLRLGVGDPLQAQLSLRFTF</sequence>
<evidence type="ECO:0000313" key="10">
    <source>
        <dbReference type="EMBL" id="RZU40722.1"/>
    </source>
</evidence>
<keyword evidence="11" id="KW-1185">Reference proteome</keyword>
<evidence type="ECO:0000256" key="1">
    <source>
        <dbReference type="ARBA" id="ARBA00004571"/>
    </source>
</evidence>
<dbReference type="InterPro" id="IPR036942">
    <property type="entry name" value="Beta-barrel_TonB_sf"/>
</dbReference>
<dbReference type="Gene3D" id="2.40.170.20">
    <property type="entry name" value="TonB-dependent receptor, beta-barrel domain"/>
    <property type="match status" value="1"/>
</dbReference>
<evidence type="ECO:0000256" key="7">
    <source>
        <dbReference type="SAM" id="SignalP"/>
    </source>
</evidence>
<feature type="domain" description="TonB-dependent transporter Oar-like beta-barrel" evidence="9">
    <location>
        <begin position="244"/>
        <end position="903"/>
    </location>
</feature>
<evidence type="ECO:0000256" key="4">
    <source>
        <dbReference type="ARBA" id="ARBA00022692"/>
    </source>
</evidence>
<evidence type="ECO:0000256" key="2">
    <source>
        <dbReference type="ARBA" id="ARBA00022448"/>
    </source>
</evidence>
<protein>
    <submittedName>
        <fullName evidence="10">TonB-dependent receptor-like protein</fullName>
    </submittedName>
</protein>
<dbReference type="EMBL" id="SHKW01000001">
    <property type="protein sequence ID" value="RZU40722.1"/>
    <property type="molecule type" value="Genomic_DNA"/>
</dbReference>
<evidence type="ECO:0000256" key="3">
    <source>
        <dbReference type="ARBA" id="ARBA00022452"/>
    </source>
</evidence>
<evidence type="ECO:0000313" key="11">
    <source>
        <dbReference type="Proteomes" id="UP000292958"/>
    </source>
</evidence>
<name>A0A4Q7YSE4_9BACT</name>
<keyword evidence="2" id="KW-0813">Transport</keyword>
<dbReference type="Pfam" id="PF25183">
    <property type="entry name" value="OMP_b-brl_4"/>
    <property type="match status" value="1"/>
</dbReference>
<dbReference type="GO" id="GO:0009279">
    <property type="term" value="C:cell outer membrane"/>
    <property type="evidence" value="ECO:0007669"/>
    <property type="project" value="UniProtKB-SubCell"/>
</dbReference>
<dbReference type="InterPro" id="IPR057601">
    <property type="entry name" value="Oar-like_b-barrel"/>
</dbReference>
<accession>A0A4Q7YSE4</accession>
<dbReference type="InterPro" id="IPR012910">
    <property type="entry name" value="Plug_dom"/>
</dbReference>
<dbReference type="PANTHER" id="PTHR30069">
    <property type="entry name" value="TONB-DEPENDENT OUTER MEMBRANE RECEPTOR"/>
    <property type="match status" value="1"/>
</dbReference>
<dbReference type="GO" id="GO:0044718">
    <property type="term" value="P:siderophore transmembrane transport"/>
    <property type="evidence" value="ECO:0007669"/>
    <property type="project" value="TreeGrafter"/>
</dbReference>
<dbReference type="Gene3D" id="2.170.130.10">
    <property type="entry name" value="TonB-dependent receptor, plug domain"/>
    <property type="match status" value="1"/>
</dbReference>
<reference evidence="10 11" key="1">
    <citation type="submission" date="2019-02" db="EMBL/GenBank/DDBJ databases">
        <title>Genomic Encyclopedia of Archaeal and Bacterial Type Strains, Phase II (KMG-II): from individual species to whole genera.</title>
        <authorList>
            <person name="Goeker M."/>
        </authorList>
    </citation>
    <scope>NUCLEOTIDE SEQUENCE [LARGE SCALE GENOMIC DNA]</scope>
    <source>
        <strain evidence="10 11">DSM 18101</strain>
    </source>
</reference>
<dbReference type="Pfam" id="PF13620">
    <property type="entry name" value="CarboxypepD_reg"/>
    <property type="match status" value="1"/>
</dbReference>